<dbReference type="AlphaFoldDB" id="A0A4P6DT71"/>
<gene>
    <name evidence="1" type="ORF">ESN35_06840</name>
</gene>
<sequence length="105" mass="12070">MTRNLYDIDELPGARVEDKRGRELTYQAEADLMHANPGKYVPIKSFEFESKARQCAYAIRNGSLAAFWFGLDRMDRYDRKPEVDAVIRRVGDGYTVFAAYVPKEA</sequence>
<dbReference type="KEGG" id="bgx:ESN35_06840"/>
<organism evidence="1 2">
    <name type="scientific">Bifidobacterium pullorum subsp. gallinarum</name>
    <dbReference type="NCBI Taxonomy" id="78344"/>
    <lineage>
        <taxon>Bacteria</taxon>
        <taxon>Bacillati</taxon>
        <taxon>Actinomycetota</taxon>
        <taxon>Actinomycetes</taxon>
        <taxon>Bifidobacteriales</taxon>
        <taxon>Bifidobacteriaceae</taxon>
        <taxon>Bifidobacterium</taxon>
    </lineage>
</organism>
<evidence type="ECO:0000313" key="1">
    <source>
        <dbReference type="EMBL" id="QAY33153.1"/>
    </source>
</evidence>
<name>A0A4P6DT71_9BIFI</name>
<reference evidence="1 2" key="1">
    <citation type="submission" date="2019-01" db="EMBL/GenBank/DDBJ databases">
        <title>Complete genome sequence of Bifidobacterium gallinarum CACC 514.</title>
        <authorList>
            <person name="Jung M."/>
        </authorList>
    </citation>
    <scope>NUCLEOTIDE SEQUENCE [LARGE SCALE GENOMIC DNA]</scope>
    <source>
        <strain evidence="1 2">CACC 514</strain>
    </source>
</reference>
<evidence type="ECO:0000313" key="2">
    <source>
        <dbReference type="Proteomes" id="UP000293589"/>
    </source>
</evidence>
<dbReference type="Proteomes" id="UP000293589">
    <property type="component" value="Chromosome"/>
</dbReference>
<proteinExistence type="predicted"/>
<protein>
    <submittedName>
        <fullName evidence="1">Uncharacterized protein</fullName>
    </submittedName>
</protein>
<accession>A0A4P6DT71</accession>
<dbReference type="EMBL" id="CP035464">
    <property type="protein sequence ID" value="QAY33153.1"/>
    <property type="molecule type" value="Genomic_DNA"/>
</dbReference>
<dbReference type="RefSeq" id="WP_129237675.1">
    <property type="nucleotide sequence ID" value="NZ_CP035464.1"/>
</dbReference>